<dbReference type="EMBL" id="ML991795">
    <property type="protein sequence ID" value="KAF2234923.1"/>
    <property type="molecule type" value="Genomic_DNA"/>
</dbReference>
<dbReference type="AlphaFoldDB" id="A0A6A6HBR6"/>
<keyword evidence="4" id="KW-1185">Reference proteome</keyword>
<accession>A0A6A6HBR6</accession>
<evidence type="ECO:0000256" key="2">
    <source>
        <dbReference type="SAM" id="SignalP"/>
    </source>
</evidence>
<protein>
    <submittedName>
        <fullName evidence="3">Uncharacterized protein</fullName>
    </submittedName>
</protein>
<evidence type="ECO:0000313" key="4">
    <source>
        <dbReference type="Proteomes" id="UP000800092"/>
    </source>
</evidence>
<dbReference type="PANTHER" id="PTHR37540">
    <property type="entry name" value="TRANSCRIPTION FACTOR (ACR-2), PUTATIVE-RELATED-RELATED"/>
    <property type="match status" value="1"/>
</dbReference>
<reference evidence="3" key="1">
    <citation type="journal article" date="2020" name="Stud. Mycol.">
        <title>101 Dothideomycetes genomes: a test case for predicting lifestyles and emergence of pathogens.</title>
        <authorList>
            <person name="Haridas S."/>
            <person name="Albert R."/>
            <person name="Binder M."/>
            <person name="Bloem J."/>
            <person name="Labutti K."/>
            <person name="Salamov A."/>
            <person name="Andreopoulos B."/>
            <person name="Baker S."/>
            <person name="Barry K."/>
            <person name="Bills G."/>
            <person name="Bluhm B."/>
            <person name="Cannon C."/>
            <person name="Castanera R."/>
            <person name="Culley D."/>
            <person name="Daum C."/>
            <person name="Ezra D."/>
            <person name="Gonzalez J."/>
            <person name="Henrissat B."/>
            <person name="Kuo A."/>
            <person name="Liang C."/>
            <person name="Lipzen A."/>
            <person name="Lutzoni F."/>
            <person name="Magnuson J."/>
            <person name="Mondo S."/>
            <person name="Nolan M."/>
            <person name="Ohm R."/>
            <person name="Pangilinan J."/>
            <person name="Park H.-J."/>
            <person name="Ramirez L."/>
            <person name="Alfaro M."/>
            <person name="Sun H."/>
            <person name="Tritt A."/>
            <person name="Yoshinaga Y."/>
            <person name="Zwiers L.-H."/>
            <person name="Turgeon B."/>
            <person name="Goodwin S."/>
            <person name="Spatafora J."/>
            <person name="Crous P."/>
            <person name="Grigoriev I."/>
        </authorList>
    </citation>
    <scope>NUCLEOTIDE SEQUENCE</scope>
    <source>
        <strain evidence="3">Tuck. ex Michener</strain>
    </source>
</reference>
<evidence type="ECO:0000313" key="3">
    <source>
        <dbReference type="EMBL" id="KAF2234923.1"/>
    </source>
</evidence>
<dbReference type="OrthoDB" id="415825at2759"/>
<feature type="compositionally biased region" description="Gly residues" evidence="1">
    <location>
        <begin position="422"/>
        <end position="433"/>
    </location>
</feature>
<feature type="signal peptide" evidence="2">
    <location>
        <begin position="1"/>
        <end position="25"/>
    </location>
</feature>
<proteinExistence type="predicted"/>
<evidence type="ECO:0000256" key="1">
    <source>
        <dbReference type="SAM" id="MobiDB-lite"/>
    </source>
</evidence>
<feature type="chain" id="PRO_5025630415" evidence="2">
    <location>
        <begin position="26"/>
        <end position="516"/>
    </location>
</feature>
<sequence length="516" mass="56590">MGASWVPAMLHNRLAFLSTLCMAAAHEDAMHCRTSDSDEMTAIKTEVTHLMIYEMQSVDNLEIMAILEHLCSEIIRTGADESQLYMHSQSMMKFVKQKGGLQNLGLGGDLAKFLTTMTFNIAVFCEIQPHTMYLQFIDSFKFPPPPPPEFPIPESPIFCPRTEFFTLIEIRNDEKRNRRCNPHTYELLTEMRDLTNHFCVEGKTLQALDAKAQARGGVESSLAAEDYLQQQEEARRKFQRISSRISQKVARLHSALEPNRDETNDWYYEAVRLCSCVYTHALTQHQPFSLAATALGTTAAIENGRPVDVTYPRALMLALIKSGIDDCWADMAGVLFWITLVGSASGRRQRPATATPTPGAEFVDPFSDPSLTDLWAFEHPAGAAGSASAPASIADPFASVELAESSMGLARLSPPTPTPGPSGAGGGGGGGMVARGETVSRGTSSALSPLSRRSPLREEEVRRRAEARKWLVALAIRCSVLLGFSHGVPLMGSLRRLIMVQGLLGWGGRRMSASPW</sequence>
<gene>
    <name evidence="3" type="ORF">EV356DRAFT_140247</name>
</gene>
<dbReference type="Proteomes" id="UP000800092">
    <property type="component" value="Unassembled WGS sequence"/>
</dbReference>
<dbReference type="PANTHER" id="PTHR37540:SF5">
    <property type="entry name" value="TRANSCRIPTION FACTOR DOMAIN-CONTAINING PROTEIN"/>
    <property type="match status" value="1"/>
</dbReference>
<organism evidence="3 4">
    <name type="scientific">Viridothelium virens</name>
    <name type="common">Speckled blister lichen</name>
    <name type="synonym">Trypethelium virens</name>
    <dbReference type="NCBI Taxonomy" id="1048519"/>
    <lineage>
        <taxon>Eukaryota</taxon>
        <taxon>Fungi</taxon>
        <taxon>Dikarya</taxon>
        <taxon>Ascomycota</taxon>
        <taxon>Pezizomycotina</taxon>
        <taxon>Dothideomycetes</taxon>
        <taxon>Dothideomycetes incertae sedis</taxon>
        <taxon>Trypetheliales</taxon>
        <taxon>Trypetheliaceae</taxon>
        <taxon>Viridothelium</taxon>
    </lineage>
</organism>
<keyword evidence="2" id="KW-0732">Signal</keyword>
<name>A0A6A6HBR6_VIRVR</name>
<feature type="region of interest" description="Disordered" evidence="1">
    <location>
        <begin position="409"/>
        <end position="459"/>
    </location>
</feature>